<dbReference type="InterPro" id="IPR011008">
    <property type="entry name" value="Dimeric_a/b-barrel"/>
</dbReference>
<dbReference type="EMBL" id="CP007770">
    <property type="protein sequence ID" value="AJC88445.1"/>
    <property type="molecule type" value="Genomic_DNA"/>
</dbReference>
<dbReference type="GeneID" id="74432286"/>
<dbReference type="Proteomes" id="UP000031163">
    <property type="component" value="Chromosome"/>
</dbReference>
<organism evidence="1 2">
    <name type="scientific">Campylobacter insulaenigrae NCTC 12927</name>
    <dbReference type="NCBI Taxonomy" id="1031564"/>
    <lineage>
        <taxon>Bacteria</taxon>
        <taxon>Pseudomonadati</taxon>
        <taxon>Campylobacterota</taxon>
        <taxon>Epsilonproteobacteria</taxon>
        <taxon>Campylobacterales</taxon>
        <taxon>Campylobacteraceae</taxon>
        <taxon>Campylobacter</taxon>
    </lineage>
</organism>
<dbReference type="STRING" id="1031564.CINS_1508"/>
<reference evidence="1 2" key="1">
    <citation type="journal article" date="2014" name="Genome Biol. Evol.">
        <title>Comparative Genomics of the Campylobacter lari Group.</title>
        <authorList>
            <person name="Miller W.G."/>
            <person name="Yee E."/>
            <person name="Chapman M.H."/>
            <person name="Smith T.P."/>
            <person name="Bono J.L."/>
            <person name="Huynh S."/>
            <person name="Parker C.T."/>
            <person name="Vandamme P."/>
            <person name="Luong K."/>
            <person name="Korlach J."/>
        </authorList>
    </citation>
    <scope>NUCLEOTIDE SEQUENCE [LARGE SCALE GENOMIC DNA]</scope>
    <source>
        <strain evidence="1 2">NCTC 12927</strain>
    </source>
</reference>
<dbReference type="RefSeq" id="WP_039651225.1">
    <property type="nucleotide sequence ID" value="NZ_CP007770.1"/>
</dbReference>
<dbReference type="AlphaFoldDB" id="A0A0A8H469"/>
<accession>A0A0A8H469</accession>
<dbReference type="Gene3D" id="3.30.70.100">
    <property type="match status" value="1"/>
</dbReference>
<dbReference type="InterPro" id="IPR008000">
    <property type="entry name" value="Rham/fucose_mutarotase"/>
</dbReference>
<evidence type="ECO:0000313" key="1">
    <source>
        <dbReference type="EMBL" id="AJC88445.1"/>
    </source>
</evidence>
<sequence length="105" mass="12558">MQRYGQIIKIKPEKIKEYKELHASPYKGVCEMIKECHIQNYSIYLFGEYLFAYFEYVGNDFKKDMEKMAADVNTQEWWKVTDPCQISLGNAGEKWLDMEEVFHLD</sequence>
<evidence type="ECO:0000313" key="2">
    <source>
        <dbReference type="Proteomes" id="UP000031163"/>
    </source>
</evidence>
<evidence type="ECO:0008006" key="3">
    <source>
        <dbReference type="Google" id="ProtNLM"/>
    </source>
</evidence>
<protein>
    <recommendedName>
        <fullName evidence="3">L-rhamnose mutarotase</fullName>
    </recommendedName>
</protein>
<dbReference type="PANTHER" id="PTHR34389:SF2">
    <property type="entry name" value="L-RHAMNOSE MUTAROTASE"/>
    <property type="match status" value="1"/>
</dbReference>
<dbReference type="SUPFAM" id="SSF54909">
    <property type="entry name" value="Dimeric alpha+beta barrel"/>
    <property type="match status" value="1"/>
</dbReference>
<gene>
    <name evidence="1" type="ORF">CINS_1508</name>
</gene>
<proteinExistence type="predicted"/>
<dbReference type="GO" id="GO:0016857">
    <property type="term" value="F:racemase and epimerase activity, acting on carbohydrates and derivatives"/>
    <property type="evidence" value="ECO:0007669"/>
    <property type="project" value="InterPro"/>
</dbReference>
<dbReference type="KEGG" id="cis:CINS_1508"/>
<dbReference type="HOGENOM" id="CLU_100689_1_0_7"/>
<dbReference type="PANTHER" id="PTHR34389">
    <property type="entry name" value="L-RHAMNOSE MUTAROTASE"/>
    <property type="match status" value="1"/>
</dbReference>
<dbReference type="Pfam" id="PF05336">
    <property type="entry name" value="rhaM"/>
    <property type="match status" value="1"/>
</dbReference>
<name>A0A0A8H469_9BACT</name>